<dbReference type="RefSeq" id="WP_317982469.1">
    <property type="nucleotide sequence ID" value="NZ_BTCL01000049.1"/>
</dbReference>
<accession>A0ABQ6NY66</accession>
<proteinExistence type="predicted"/>
<keyword evidence="2" id="KW-1185">Reference proteome</keyword>
<dbReference type="InterPro" id="IPR011009">
    <property type="entry name" value="Kinase-like_dom_sf"/>
</dbReference>
<organism evidence="1 2">
    <name type="scientific">Paenibacillus glycanilyticus</name>
    <dbReference type="NCBI Taxonomy" id="126569"/>
    <lineage>
        <taxon>Bacteria</taxon>
        <taxon>Bacillati</taxon>
        <taxon>Bacillota</taxon>
        <taxon>Bacilli</taxon>
        <taxon>Bacillales</taxon>
        <taxon>Paenibacillaceae</taxon>
        <taxon>Paenibacillus</taxon>
    </lineage>
</organism>
<dbReference type="Proteomes" id="UP001285921">
    <property type="component" value="Unassembled WGS sequence"/>
</dbReference>
<sequence>MMQIPEHLYQTIRSVHGEKGEQWLAGFDKLLQGCEEKWGMTVELPSPFVLSYNFVAPAVLRDGTPAVLKLGVPSREFRTELAALRLYDGRGAVRVLAADEELGALLIERVQPGVMLSSSGLSDDDAVLAAAEVMRRLAVPAPDGGEFPSVADWAAGLARLRQRHGGGTGPLPERVVCRAEEVFRRLLEEGGGGLFLLHGDLHHGNILSSGHGEPGWLAIDPKGVVGEAEYGTIPLLLNQLPPKGQREVIRRRMKLLCGALGLDHARLLAWGFAHAVLSTAWCDEDGVGDIPAALERAAWFEELLDELNQGQ</sequence>
<name>A0ABQ6NY66_9BACL</name>
<dbReference type="InterPro" id="IPR006748">
    <property type="entry name" value="NH2Glyco/OHUrea_AB-resist_kin"/>
</dbReference>
<gene>
    <name evidence="1" type="ORF">PghCCS26_62420</name>
</gene>
<evidence type="ECO:0000313" key="2">
    <source>
        <dbReference type="Proteomes" id="UP001285921"/>
    </source>
</evidence>
<comment type="caution">
    <text evidence="1">The sequence shown here is derived from an EMBL/GenBank/DDBJ whole genome shotgun (WGS) entry which is preliminary data.</text>
</comment>
<dbReference type="Pfam" id="PF04655">
    <property type="entry name" value="APH_6_hur"/>
    <property type="match status" value="1"/>
</dbReference>
<reference evidence="1 2" key="1">
    <citation type="submission" date="2023-05" db="EMBL/GenBank/DDBJ databases">
        <title>Draft genome of Paenibacillus sp. CCS26.</title>
        <authorList>
            <person name="Akita H."/>
            <person name="Shinto Y."/>
            <person name="Kimura Z."/>
        </authorList>
    </citation>
    <scope>NUCLEOTIDE SEQUENCE [LARGE SCALE GENOMIC DNA]</scope>
    <source>
        <strain evidence="1 2">CCS26</strain>
    </source>
</reference>
<dbReference type="EMBL" id="BTCL01000049">
    <property type="protein sequence ID" value="GMK49112.1"/>
    <property type="molecule type" value="Genomic_DNA"/>
</dbReference>
<protein>
    <submittedName>
        <fullName evidence="1">Hydroxyurea phosphotransferase</fullName>
    </submittedName>
</protein>
<evidence type="ECO:0000313" key="1">
    <source>
        <dbReference type="EMBL" id="GMK49112.1"/>
    </source>
</evidence>
<dbReference type="SUPFAM" id="SSF56112">
    <property type="entry name" value="Protein kinase-like (PK-like)"/>
    <property type="match status" value="1"/>
</dbReference>